<dbReference type="InterPro" id="IPR058922">
    <property type="entry name" value="WHD_DRP"/>
</dbReference>
<evidence type="ECO:0000313" key="5">
    <source>
        <dbReference type="EnsemblPlants" id="TraesCS2B02G045600.1.cds1"/>
    </source>
</evidence>
<evidence type="ECO:0000259" key="3">
    <source>
        <dbReference type="Pfam" id="PF23559"/>
    </source>
</evidence>
<evidence type="ECO:0000313" key="6">
    <source>
        <dbReference type="Proteomes" id="UP000019116"/>
    </source>
</evidence>
<dbReference type="PANTHER" id="PTHR23155">
    <property type="entry name" value="DISEASE RESISTANCE PROTEIN RP"/>
    <property type="match status" value="1"/>
</dbReference>
<dbReference type="Pfam" id="PF23559">
    <property type="entry name" value="WHD_DRP"/>
    <property type="match status" value="1"/>
</dbReference>
<dbReference type="GO" id="GO:0006952">
    <property type="term" value="P:defense response"/>
    <property type="evidence" value="ECO:0007669"/>
    <property type="project" value="UniProtKB-KW"/>
</dbReference>
<dbReference type="Gramene" id="TraesSYM2B03G00841900.1">
    <property type="protein sequence ID" value="TraesSYM2B03G00841900.1.CDS1"/>
    <property type="gene ID" value="TraesSYM2B03G00841900"/>
</dbReference>
<dbReference type="Gramene" id="TraesCLE_scaffold_139739_01G000100.1">
    <property type="protein sequence ID" value="TraesCLE_scaffold_139739_01G000100.1"/>
    <property type="gene ID" value="TraesCLE_scaffold_139739_01G000100"/>
</dbReference>
<dbReference type="SUPFAM" id="SSF52058">
    <property type="entry name" value="L domain-like"/>
    <property type="match status" value="1"/>
</dbReference>
<dbReference type="PANTHER" id="PTHR23155:SF1221">
    <property type="entry name" value="OS11G0481150 PROTEIN"/>
    <property type="match status" value="1"/>
</dbReference>
<protein>
    <submittedName>
        <fullName evidence="5">Uncharacterized protein</fullName>
    </submittedName>
</protein>
<dbReference type="InterPro" id="IPR032675">
    <property type="entry name" value="LRR_dom_sf"/>
</dbReference>
<dbReference type="Gramene" id="TraesJAG2B03G00831660.1">
    <property type="protein sequence ID" value="TraesJAG2B03G00831660.1.CDS1"/>
    <property type="gene ID" value="TraesJAG2B03G00831660"/>
</dbReference>
<feature type="domain" description="R13L1/DRL21-like LRR repeat region" evidence="4">
    <location>
        <begin position="695"/>
        <end position="826"/>
    </location>
</feature>
<dbReference type="AlphaFoldDB" id="A0A3B6C0A6"/>
<dbReference type="GeneID" id="123043212"/>
<sequence length="924" mass="103339">MVVVAEVAIGVTVMGFFLSPHITKLMEVARDWADGKVTNYKLSQGNKDLLRKLAQDLEGIRCSLNPSSTAFIDDQVKLDLLWRLKDDIHDAEEVLDLFELEIKAAAVIKKRKKKTKKKKKRHGTQSNKGWLAIQLKKVLDSLEKTRERTRELHQVQSPPFLTREETGPIPVRDQESFFGYQEEYAHLVSMLQKQPDGNKVDSKVKQVIAIVGHAGMGKTELARQVFRAAKHKFDLGIWVHAYGKNTELDLLKEIWKSGAGEKPVGEMNVACLQRELEKLLASKRCLLVLDDVWNHESATSEQKRKQASLALDSFKRFAENGSRIVMTTRAKICSDTFKADASITLDGIKPKEVTDLLNHAVIDGTSGSTRIQKLLNNQVPKLKGSPLAAVEIGEALRKQTTSDKRCDILHNIEHHLGSVLEGHLFTYRHLPPHLQRCFEFCSIFPYGWSFEPKKLMNMWIAHGFVEDPRQGPSMEDVARAYFDSLVDRSLFREVCEPGRKEPTYVIHEQIHWMIRVASANNCMSISGDSTSHSTGAARTSIPTTVRHLSVTSSRLDKLEEYSIGLSNLRTLLVLNDGNDLISDTDKDMLQQFKGVRVLDLTGTAIPELPASIGKLKHVRYLGLPITISNNLGDQVTRLLFLQTLSVGQGDEEKNRDRKRQCITNISGIGMLVKLRESIVFEVKRGLEKEGHSVLELANMNSLRGTLRIIGLDGVGSKEEAEQALLGNKSSVKVLKLEWGAPSLRQLEEEPAAGCNPAVAVLEGLKPHSHLHHLHITRYPGEKSPTWLSEPEKMQKLTRLYLKNCRKLKDLPAVGRLPCLELLVIKELTTVVRIDSGFCGGGEFPMLNKIVLDDMEELVAWDDMPKMAFPLLRDVIIADCPRLSSLSALGRCTGPLNLSVTRCPAITQVTLPANFNGGNSSCKFY</sequence>
<dbReference type="InterPro" id="IPR036388">
    <property type="entry name" value="WH-like_DNA-bd_sf"/>
</dbReference>
<feature type="domain" description="Disease resistance protein winged helix" evidence="3">
    <location>
        <begin position="443"/>
        <end position="511"/>
    </location>
</feature>
<dbReference type="Gramene" id="TraesSTA2B03G00832290.1">
    <property type="protein sequence ID" value="TraesSTA2B03G00832290.1.CDS1"/>
    <property type="gene ID" value="TraesSTA2B03G00832290"/>
</dbReference>
<dbReference type="InterPro" id="IPR044974">
    <property type="entry name" value="Disease_R_plants"/>
</dbReference>
<dbReference type="Gene3D" id="1.10.10.10">
    <property type="entry name" value="Winged helix-like DNA-binding domain superfamily/Winged helix DNA-binding domain"/>
    <property type="match status" value="1"/>
</dbReference>
<dbReference type="EnsemblPlants" id="TraesCS2B02G045600.1">
    <property type="protein sequence ID" value="TraesCS2B02G045600.1.cds1"/>
    <property type="gene ID" value="TraesCS2B02G045600"/>
</dbReference>
<evidence type="ECO:0000259" key="4">
    <source>
        <dbReference type="Pfam" id="PF25019"/>
    </source>
</evidence>
<dbReference type="Proteomes" id="UP000019116">
    <property type="component" value="Chromosome 2B"/>
</dbReference>
<dbReference type="InterPro" id="IPR056789">
    <property type="entry name" value="LRR_R13L1-DRL21"/>
</dbReference>
<dbReference type="SMR" id="A0A3B6C0A6"/>
<keyword evidence="6" id="KW-1185">Reference proteome</keyword>
<dbReference type="Pfam" id="PF25019">
    <property type="entry name" value="LRR_R13L1-DRL21"/>
    <property type="match status" value="1"/>
</dbReference>
<dbReference type="Gramene" id="TraesCS2B02G045600.1">
    <property type="protein sequence ID" value="TraesCS2B02G045600.1.cds1"/>
    <property type="gene ID" value="TraesCS2B02G045600"/>
</dbReference>
<dbReference type="SUPFAM" id="SSF52540">
    <property type="entry name" value="P-loop containing nucleoside triphosphate hydrolases"/>
    <property type="match status" value="1"/>
</dbReference>
<dbReference type="PRINTS" id="PR00364">
    <property type="entry name" value="DISEASERSIST"/>
</dbReference>
<keyword evidence="1" id="KW-0611">Plant defense</keyword>
<accession>A0A3B6C0A6</accession>
<reference evidence="5" key="1">
    <citation type="submission" date="2018-08" db="EMBL/GenBank/DDBJ databases">
        <authorList>
            <person name="Rossello M."/>
        </authorList>
    </citation>
    <scope>NUCLEOTIDE SEQUENCE [LARGE SCALE GENOMIC DNA]</scope>
    <source>
        <strain evidence="5">cv. Chinese Spring</strain>
    </source>
</reference>
<name>A0A3B6C0A6_WHEAT</name>
<gene>
    <name evidence="5" type="primary">LOC123043212</name>
</gene>
<dbReference type="Gramene" id="TraesCS2B03G0093900.1">
    <property type="protein sequence ID" value="TraesCS2B03G0093900.1.CDS1"/>
    <property type="gene ID" value="TraesCS2B03G0093900"/>
</dbReference>
<dbReference type="Gene3D" id="3.40.50.300">
    <property type="entry name" value="P-loop containing nucleotide triphosphate hydrolases"/>
    <property type="match status" value="1"/>
</dbReference>
<feature type="domain" description="NB-ARC" evidence="2">
    <location>
        <begin position="203"/>
        <end position="365"/>
    </location>
</feature>
<organism evidence="5">
    <name type="scientific">Triticum aestivum</name>
    <name type="common">Wheat</name>
    <dbReference type="NCBI Taxonomy" id="4565"/>
    <lineage>
        <taxon>Eukaryota</taxon>
        <taxon>Viridiplantae</taxon>
        <taxon>Streptophyta</taxon>
        <taxon>Embryophyta</taxon>
        <taxon>Tracheophyta</taxon>
        <taxon>Spermatophyta</taxon>
        <taxon>Magnoliopsida</taxon>
        <taxon>Liliopsida</taxon>
        <taxon>Poales</taxon>
        <taxon>Poaceae</taxon>
        <taxon>BOP clade</taxon>
        <taxon>Pooideae</taxon>
        <taxon>Triticodae</taxon>
        <taxon>Triticeae</taxon>
        <taxon>Triticinae</taxon>
        <taxon>Triticum</taxon>
    </lineage>
</organism>
<reference evidence="5" key="2">
    <citation type="submission" date="2018-10" db="UniProtKB">
        <authorList>
            <consortium name="EnsemblPlants"/>
        </authorList>
    </citation>
    <scope>IDENTIFICATION</scope>
</reference>
<dbReference type="OrthoDB" id="694483at2759"/>
<dbReference type="Gramene" id="TraesROB_scaffold_137163_01G000100.1">
    <property type="protein sequence ID" value="TraesROB_scaffold_137163_01G000100.1"/>
    <property type="gene ID" value="TraesROB_scaffold_137163_01G000100"/>
</dbReference>
<dbReference type="Gramene" id="TraesLAC2B03G00826720.1">
    <property type="protein sequence ID" value="TraesLAC2B03G00826720.1.CDS1"/>
    <property type="gene ID" value="TraesLAC2B03G00826720"/>
</dbReference>
<evidence type="ECO:0000256" key="1">
    <source>
        <dbReference type="ARBA" id="ARBA00022821"/>
    </source>
</evidence>
<dbReference type="Gene3D" id="3.80.10.10">
    <property type="entry name" value="Ribonuclease Inhibitor"/>
    <property type="match status" value="1"/>
</dbReference>
<dbReference type="InterPro" id="IPR027417">
    <property type="entry name" value="P-loop_NTPase"/>
</dbReference>
<dbReference type="Gramene" id="TraesNOR2B03G00842580.1">
    <property type="protein sequence ID" value="TraesNOR2B03G00842580.1.CDS1"/>
    <property type="gene ID" value="TraesNOR2B03G00842580"/>
</dbReference>
<dbReference type="Pfam" id="PF00931">
    <property type="entry name" value="NB-ARC"/>
    <property type="match status" value="1"/>
</dbReference>
<dbReference type="GO" id="GO:0043531">
    <property type="term" value="F:ADP binding"/>
    <property type="evidence" value="ECO:0007669"/>
    <property type="project" value="InterPro"/>
</dbReference>
<proteinExistence type="predicted"/>
<dbReference type="RefSeq" id="XP_044321523.1">
    <property type="nucleotide sequence ID" value="XM_044465588.1"/>
</dbReference>
<dbReference type="InterPro" id="IPR002182">
    <property type="entry name" value="NB-ARC"/>
</dbReference>
<evidence type="ECO:0000259" key="2">
    <source>
        <dbReference type="Pfam" id="PF00931"/>
    </source>
</evidence>
<dbReference type="Gramene" id="TraesWEE_scaffold_043862_01G000200.1">
    <property type="protein sequence ID" value="TraesWEE_scaffold_043862_01G000200.1"/>
    <property type="gene ID" value="TraesWEE_scaffold_043862_01G000200"/>
</dbReference>